<dbReference type="GO" id="GO:0003677">
    <property type="term" value="F:DNA binding"/>
    <property type="evidence" value="ECO:0007669"/>
    <property type="project" value="InterPro"/>
</dbReference>
<dbReference type="InterPro" id="IPR010982">
    <property type="entry name" value="Lambda_DNA-bd_dom_sf"/>
</dbReference>
<dbReference type="OrthoDB" id="6636634at2"/>
<dbReference type="SMART" id="SM00530">
    <property type="entry name" value="HTH_XRE"/>
    <property type="match status" value="1"/>
</dbReference>
<dbReference type="PATRIC" id="fig|660596.6.peg.5331"/>
<dbReference type="RefSeq" id="WP_006122367.1">
    <property type="nucleotide sequence ID" value="NZ_AHIE01000047.1"/>
</dbReference>
<keyword evidence="2" id="KW-0614">Plasmid</keyword>
<name>H3RLI9_PANSE</name>
<dbReference type="KEGG" id="pstw:DSJ_26425"/>
<evidence type="ECO:0000313" key="5">
    <source>
        <dbReference type="Proteomes" id="UP000192380"/>
    </source>
</evidence>
<dbReference type="InterPro" id="IPR001387">
    <property type="entry name" value="Cro/C1-type_HTH"/>
</dbReference>
<dbReference type="Proteomes" id="UP000005050">
    <property type="component" value="Unassembled WGS sequence"/>
</dbReference>
<organism evidence="3 4">
    <name type="scientific">Pantoea stewartii subsp. stewartii DC283</name>
    <dbReference type="NCBI Taxonomy" id="660596"/>
    <lineage>
        <taxon>Bacteria</taxon>
        <taxon>Pseudomonadati</taxon>
        <taxon>Pseudomonadota</taxon>
        <taxon>Gammaproteobacteria</taxon>
        <taxon>Enterobacterales</taxon>
        <taxon>Erwiniaceae</taxon>
        <taxon>Pantoea</taxon>
    </lineage>
</organism>
<dbReference type="CDD" id="cd00093">
    <property type="entry name" value="HTH_XRE"/>
    <property type="match status" value="1"/>
</dbReference>
<proteinExistence type="predicted"/>
<reference evidence="3 4" key="1">
    <citation type="journal article" date="2012" name="Mol. Microbiol.">
        <title>The genetic and structural basis of two distinct terminal side branch residues in stewartan and amylovoran exopolysaccharides and their potential role in host adaptation.</title>
        <authorList>
            <person name="Wang X."/>
            <person name="Yang F."/>
            <person name="von Bodman S.B."/>
        </authorList>
    </citation>
    <scope>NUCLEOTIDE SEQUENCE [LARGE SCALE GENOMIC DNA]</scope>
    <source>
        <strain evidence="3 4">DC283</strain>
    </source>
</reference>
<dbReference type="EMBL" id="AHIE01000047">
    <property type="protein sequence ID" value="EHT97702.1"/>
    <property type="molecule type" value="Genomic_DNA"/>
</dbReference>
<reference evidence="2 5" key="3">
    <citation type="submission" date="2016-10" db="EMBL/GenBank/DDBJ databases">
        <title>Complete Genome Assembly of Pantoea stewartii subsp. stewartii DC283, a Corn Pathogen.</title>
        <authorList>
            <person name="Duong D.A."/>
            <person name="Stevens A.M."/>
            <person name="Jensen R.V."/>
        </authorList>
    </citation>
    <scope>NUCLEOTIDE SEQUENCE [LARGE SCALE GENOMIC DNA]</scope>
    <source>
        <strain evidence="2 5">DC283</strain>
        <plasmid evidence="2 5">ppDSJ01</plasmid>
    </source>
</reference>
<accession>H3RLI9</accession>
<protein>
    <submittedName>
        <fullName evidence="3">Prophage repressor</fullName>
    </submittedName>
</protein>
<dbReference type="PROSITE" id="PS50943">
    <property type="entry name" value="HTH_CROC1"/>
    <property type="match status" value="1"/>
</dbReference>
<dbReference type="Pfam" id="PF01381">
    <property type="entry name" value="HTH_3"/>
    <property type="match status" value="1"/>
</dbReference>
<gene>
    <name evidence="3" type="ORF">CKS_5563</name>
    <name evidence="2" type="ORF">DSJ_26425</name>
</gene>
<sequence length="214" mass="23699">MNRGQWLKARREALKNSDKGTASDFSLRGVAERVGVSAAGLSNLERTDAMPTLDLAMKLANDYGKSVEWILTGKDTAADNGIPIVGNVTNGPSADYLEHGLRFPGEYQYVDLPTSIRRRCYALRINEEASSPTYRTGEFAIFDPKLPHILGEDHLVKFSNGDTVAELLLLISERDGQYVFNSVRDGHRRIVKDSKDVIMMLPVLAVAKSFAVRK</sequence>
<evidence type="ECO:0000259" key="1">
    <source>
        <dbReference type="PROSITE" id="PS50943"/>
    </source>
</evidence>
<evidence type="ECO:0000313" key="2">
    <source>
        <dbReference type="EMBL" id="ARF52748.1"/>
    </source>
</evidence>
<evidence type="ECO:0000313" key="3">
    <source>
        <dbReference type="EMBL" id="EHT97702.1"/>
    </source>
</evidence>
<dbReference type="EMBL" id="CP017592">
    <property type="protein sequence ID" value="ARF52748.1"/>
    <property type="molecule type" value="Genomic_DNA"/>
</dbReference>
<feature type="domain" description="HTH cro/C1-type" evidence="1">
    <location>
        <begin position="26"/>
        <end position="70"/>
    </location>
</feature>
<geneLocation type="plasmid" evidence="2 5">
    <name>ppDSJ01</name>
</geneLocation>
<keyword evidence="5" id="KW-1185">Reference proteome</keyword>
<reference evidence="3" key="2">
    <citation type="submission" date="2012-01" db="EMBL/GenBank/DDBJ databases">
        <authorList>
            <person name="Biehl B.S."/>
            <person name="Ding Y."/>
            <person name="Dugan-Rocha S.P."/>
            <person name="Gibbs R.A."/>
            <person name="Glasner J.D."/>
            <person name="Kovar C."/>
            <person name="Muzny D.M."/>
            <person name="Neeno-Eckwall E.C."/>
            <person name="Perna N.T."/>
            <person name="Qin X."/>
            <person name="von Bodman S.B."/>
            <person name="Weinstock G.M."/>
        </authorList>
    </citation>
    <scope>NUCLEOTIDE SEQUENCE</scope>
    <source>
        <strain evidence="3">DC283</strain>
    </source>
</reference>
<dbReference type="Gene3D" id="1.10.260.40">
    <property type="entry name" value="lambda repressor-like DNA-binding domains"/>
    <property type="match status" value="1"/>
</dbReference>
<dbReference type="SUPFAM" id="SSF47413">
    <property type="entry name" value="lambda repressor-like DNA-binding domains"/>
    <property type="match status" value="1"/>
</dbReference>
<dbReference type="AlphaFoldDB" id="H3RLI9"/>
<evidence type="ECO:0000313" key="4">
    <source>
        <dbReference type="Proteomes" id="UP000005050"/>
    </source>
</evidence>
<dbReference type="Proteomes" id="UP000192380">
    <property type="component" value="Plasmid ppDSJ01"/>
</dbReference>